<feature type="domain" description="Di-haem cytochrome c peroxidase" evidence="6">
    <location>
        <begin position="47"/>
        <end position="195"/>
    </location>
</feature>
<gene>
    <name evidence="7" type="ORF">HNQ88_002473</name>
</gene>
<dbReference type="GO" id="GO:0004130">
    <property type="term" value="F:cytochrome-c peroxidase activity"/>
    <property type="evidence" value="ECO:0007669"/>
    <property type="project" value="UniProtKB-EC"/>
</dbReference>
<keyword evidence="3 7" id="KW-0560">Oxidoreductase</keyword>
<protein>
    <submittedName>
        <fullName evidence="7">Cytochrome c peroxidase</fullName>
        <ecNumber evidence="7">1.11.1.5</ecNumber>
    </submittedName>
</protein>
<dbReference type="AlphaFoldDB" id="A0AAE3XKE8"/>
<dbReference type="Proteomes" id="UP001185092">
    <property type="component" value="Unassembled WGS sequence"/>
</dbReference>
<feature type="binding site" description="axial binding residue" evidence="5">
    <location>
        <position position="217"/>
    </location>
    <ligand>
        <name>heme c</name>
        <dbReference type="ChEBI" id="CHEBI:61717"/>
        <label>2</label>
    </ligand>
    <ligandPart>
        <name>Fe</name>
        <dbReference type="ChEBI" id="CHEBI:18248"/>
    </ligandPart>
</feature>
<keyword evidence="7" id="KW-0575">Peroxidase</keyword>
<dbReference type="GO" id="GO:0030313">
    <property type="term" value="C:cell envelope"/>
    <property type="evidence" value="ECO:0007669"/>
    <property type="project" value="UniProtKB-SubCell"/>
</dbReference>
<keyword evidence="8" id="KW-1185">Reference proteome</keyword>
<feature type="binding site" description="covalent" evidence="4">
    <location>
        <position position="69"/>
    </location>
    <ligand>
        <name>heme c</name>
        <dbReference type="ChEBI" id="CHEBI:61717"/>
        <label>1</label>
    </ligand>
</feature>
<reference evidence="7" key="1">
    <citation type="submission" date="2023-07" db="EMBL/GenBank/DDBJ databases">
        <title>Genomic Encyclopedia of Type Strains, Phase IV (KMG-IV): sequencing the most valuable type-strain genomes for metagenomic binning, comparative biology and taxonomic classification.</title>
        <authorList>
            <person name="Goeker M."/>
        </authorList>
    </citation>
    <scope>NUCLEOTIDE SEQUENCE</scope>
    <source>
        <strain evidence="7">DSM 26174</strain>
    </source>
</reference>
<comment type="subcellular location">
    <subcellularLocation>
        <location evidence="1">Cell envelope</location>
    </subcellularLocation>
</comment>
<dbReference type="GO" id="GO:0020037">
    <property type="term" value="F:heme binding"/>
    <property type="evidence" value="ECO:0007669"/>
    <property type="project" value="InterPro"/>
</dbReference>
<feature type="binding site" description="covalent" evidence="4">
    <location>
        <position position="213"/>
    </location>
    <ligand>
        <name>heme c</name>
        <dbReference type="ChEBI" id="CHEBI:61717"/>
        <label>2</label>
    </ligand>
</feature>
<evidence type="ECO:0000259" key="6">
    <source>
        <dbReference type="Pfam" id="PF03150"/>
    </source>
</evidence>
<dbReference type="Pfam" id="PF03150">
    <property type="entry name" value="CCP_MauG"/>
    <property type="match status" value="1"/>
</dbReference>
<evidence type="ECO:0000256" key="4">
    <source>
        <dbReference type="PIRSR" id="PIRSR000294-1"/>
    </source>
</evidence>
<proteinExistence type="predicted"/>
<keyword evidence="5" id="KW-0479">Metal-binding</keyword>
<organism evidence="7 8">
    <name type="scientific">Aureibacter tunicatorum</name>
    <dbReference type="NCBI Taxonomy" id="866807"/>
    <lineage>
        <taxon>Bacteria</taxon>
        <taxon>Pseudomonadati</taxon>
        <taxon>Bacteroidota</taxon>
        <taxon>Cytophagia</taxon>
        <taxon>Cytophagales</taxon>
        <taxon>Persicobacteraceae</taxon>
        <taxon>Aureibacter</taxon>
    </lineage>
</organism>
<dbReference type="Gene3D" id="1.10.760.10">
    <property type="entry name" value="Cytochrome c-like domain"/>
    <property type="match status" value="2"/>
</dbReference>
<dbReference type="SUPFAM" id="SSF46626">
    <property type="entry name" value="Cytochrome c"/>
    <property type="match status" value="2"/>
</dbReference>
<evidence type="ECO:0000256" key="3">
    <source>
        <dbReference type="ARBA" id="ARBA00023002"/>
    </source>
</evidence>
<dbReference type="InterPro" id="IPR004852">
    <property type="entry name" value="Di-haem_cyt_c_peroxidsae"/>
</dbReference>
<keyword evidence="2" id="KW-0732">Signal</keyword>
<evidence type="ECO:0000256" key="5">
    <source>
        <dbReference type="PIRSR" id="PIRSR000294-2"/>
    </source>
</evidence>
<feature type="binding site" description="covalent" evidence="4">
    <location>
        <position position="72"/>
    </location>
    <ligand>
        <name>heme c</name>
        <dbReference type="ChEBI" id="CHEBI:61717"/>
        <label>1</label>
    </ligand>
</feature>
<comment type="caution">
    <text evidence="7">The sequence shown here is derived from an EMBL/GenBank/DDBJ whole genome shotgun (WGS) entry which is preliminary data.</text>
</comment>
<dbReference type="InterPro" id="IPR036909">
    <property type="entry name" value="Cyt_c-like_dom_sf"/>
</dbReference>
<dbReference type="PIRSF" id="PIRSF000294">
    <property type="entry name" value="Cytochrome-c_peroxidase"/>
    <property type="match status" value="1"/>
</dbReference>
<keyword evidence="5" id="KW-0408">Iron</keyword>
<comment type="PTM">
    <text evidence="4">Binds 2 heme groups per subunit.</text>
</comment>
<feature type="binding site" description="covalent" evidence="4">
    <location>
        <position position="216"/>
    </location>
    <ligand>
        <name>heme c</name>
        <dbReference type="ChEBI" id="CHEBI:61717"/>
        <label>2</label>
    </ligand>
</feature>
<evidence type="ECO:0000256" key="2">
    <source>
        <dbReference type="ARBA" id="ARBA00022729"/>
    </source>
</evidence>
<sequence length="326" mass="37034">MRYDLAVFFLVIFFVLEADSTSNKEYNWLRFNYLETEKSSTKAVNRKKAELGKMLFFDKNLSADSTVSCETCHQPNLYFTDGVSLSTLGVSGKKLKRHTPSVINMAFHNGFFWDGGAKNLESLILGPLTDEDEMGMNLKVLEANLNEDLNYQKKFNLAFGIDTIRIAHLQKALAAYMGTLQMSGTKFDQFLIGESELTSTEIKGFNLFVDKKCISCHQLPMMSDFSYHNTGLDSVYSEAFERLAMGRFRITRDSSLIGAFKTPSLKFVSNTAPYMHDGRFENLMGVLNHYSGDLYDNPYLDRKLDPQGINMSTEEKKAIIEFLQIL</sequence>
<accession>A0AAE3XKE8</accession>
<dbReference type="GO" id="GO:0046872">
    <property type="term" value="F:metal ion binding"/>
    <property type="evidence" value="ECO:0007669"/>
    <property type="project" value="UniProtKB-KW"/>
</dbReference>
<evidence type="ECO:0000256" key="1">
    <source>
        <dbReference type="ARBA" id="ARBA00004196"/>
    </source>
</evidence>
<comment type="cofactor">
    <cofactor evidence="4">
        <name>heme</name>
        <dbReference type="ChEBI" id="CHEBI:30413"/>
    </cofactor>
    <text evidence="4">Binds 2 heme groups.</text>
</comment>
<keyword evidence="4" id="KW-0349">Heme</keyword>
<dbReference type="InterPro" id="IPR026259">
    <property type="entry name" value="MauG/Cytc_peroxidase"/>
</dbReference>
<dbReference type="EC" id="1.11.1.5" evidence="7"/>
<dbReference type="GO" id="GO:0009055">
    <property type="term" value="F:electron transfer activity"/>
    <property type="evidence" value="ECO:0007669"/>
    <property type="project" value="InterPro"/>
</dbReference>
<dbReference type="InterPro" id="IPR051395">
    <property type="entry name" value="Cytochrome_c_Peroxidase/MauG"/>
</dbReference>
<evidence type="ECO:0000313" key="7">
    <source>
        <dbReference type="EMBL" id="MDR6239436.1"/>
    </source>
</evidence>
<evidence type="ECO:0000313" key="8">
    <source>
        <dbReference type="Proteomes" id="UP001185092"/>
    </source>
</evidence>
<dbReference type="RefSeq" id="WP_309939101.1">
    <property type="nucleotide sequence ID" value="NZ_AP025305.1"/>
</dbReference>
<dbReference type="EMBL" id="JAVDQD010000002">
    <property type="protein sequence ID" value="MDR6239436.1"/>
    <property type="molecule type" value="Genomic_DNA"/>
</dbReference>
<dbReference type="PANTHER" id="PTHR30600:SF10">
    <property type="entry name" value="BLL6722 PROTEIN"/>
    <property type="match status" value="1"/>
</dbReference>
<feature type="binding site" description="axial binding residue" evidence="5">
    <location>
        <position position="73"/>
    </location>
    <ligand>
        <name>heme c</name>
        <dbReference type="ChEBI" id="CHEBI:61717"/>
        <label>1</label>
    </ligand>
    <ligandPart>
        <name>Fe</name>
        <dbReference type="ChEBI" id="CHEBI:18248"/>
    </ligandPart>
</feature>
<name>A0AAE3XKE8_9BACT</name>
<dbReference type="PANTHER" id="PTHR30600">
    <property type="entry name" value="CYTOCHROME C PEROXIDASE-RELATED"/>
    <property type="match status" value="1"/>
</dbReference>